<comment type="caution">
    <text evidence="2">The sequence shown here is derived from an EMBL/GenBank/DDBJ whole genome shotgun (WGS) entry which is preliminary data.</text>
</comment>
<dbReference type="EMBL" id="BAABYW010000001">
    <property type="protein sequence ID" value="GAA6410634.1"/>
    <property type="molecule type" value="Genomic_DNA"/>
</dbReference>
<evidence type="ECO:0000313" key="3">
    <source>
        <dbReference type="Proteomes" id="UP001600943"/>
    </source>
</evidence>
<dbReference type="Proteomes" id="UP001600943">
    <property type="component" value="Unassembled WGS sequence"/>
</dbReference>
<dbReference type="Pfam" id="PF13443">
    <property type="entry name" value="HTH_26"/>
    <property type="match status" value="1"/>
</dbReference>
<protein>
    <recommendedName>
        <fullName evidence="1">HTH cro/C1-type domain-containing protein</fullName>
    </recommendedName>
</protein>
<feature type="domain" description="HTH cro/C1-type" evidence="1">
    <location>
        <begin position="36"/>
        <end position="58"/>
    </location>
</feature>
<organism evidence="2 3">
    <name type="scientific">Blautia hominis</name>
    <dbReference type="NCBI Taxonomy" id="2025493"/>
    <lineage>
        <taxon>Bacteria</taxon>
        <taxon>Bacillati</taxon>
        <taxon>Bacillota</taxon>
        <taxon>Clostridia</taxon>
        <taxon>Lachnospirales</taxon>
        <taxon>Lachnospiraceae</taxon>
        <taxon>Blautia</taxon>
    </lineage>
</organism>
<sequence length="61" mass="7304">MIYEKIKHLCYKRHISIYRLEKDLGFSSCSVCKWKKSKPAVDKLQKVADYFGVPIEYFLEE</sequence>
<evidence type="ECO:0000259" key="1">
    <source>
        <dbReference type="PROSITE" id="PS50943"/>
    </source>
</evidence>
<keyword evidence="3" id="KW-1185">Reference proteome</keyword>
<dbReference type="PROSITE" id="PS50943">
    <property type="entry name" value="HTH_CROC1"/>
    <property type="match status" value="1"/>
</dbReference>
<dbReference type="SUPFAM" id="SSF47413">
    <property type="entry name" value="lambda repressor-like DNA-binding domains"/>
    <property type="match status" value="1"/>
</dbReference>
<reference evidence="2 3" key="1">
    <citation type="submission" date="2024-04" db="EMBL/GenBank/DDBJ databases">
        <title>Defined microbial consortia suppress multidrug-resistant proinflammatory Enterobacteriaceae via ecological control.</title>
        <authorList>
            <person name="Furuichi M."/>
            <person name="Kawaguchi T."/>
            <person name="Pust M."/>
            <person name="Yasuma K."/>
            <person name="Plichta D."/>
            <person name="Hasegawa N."/>
            <person name="Ohya T."/>
            <person name="Bhattarai S."/>
            <person name="Sasajima S."/>
            <person name="Aoto Y."/>
            <person name="Tuganbaev T."/>
            <person name="Yaginuma M."/>
            <person name="Ueda M."/>
            <person name="Okahashi N."/>
            <person name="Amafuji K."/>
            <person name="Kiridooshi Y."/>
            <person name="Sugita K."/>
            <person name="Strazar M."/>
            <person name="Skelly A."/>
            <person name="Suda W."/>
            <person name="Hattori M."/>
            <person name="Nakamoto N."/>
            <person name="Caballero S."/>
            <person name="Norman J."/>
            <person name="Olle B."/>
            <person name="Tanoue T."/>
            <person name="Arita M."/>
            <person name="Bucci V."/>
            <person name="Atarashi K."/>
            <person name="Xavier R."/>
            <person name="Honda K."/>
        </authorList>
    </citation>
    <scope>NUCLEOTIDE SEQUENCE [LARGE SCALE GENOMIC DNA]</scope>
    <source>
        <strain evidence="3">k04-0078-D8-1</strain>
    </source>
</reference>
<accession>A0ABQ0BGS6</accession>
<dbReference type="InterPro" id="IPR010982">
    <property type="entry name" value="Lambda_DNA-bd_dom_sf"/>
</dbReference>
<gene>
    <name evidence="2" type="ORF">K040078D81_47510</name>
</gene>
<proteinExistence type="predicted"/>
<dbReference type="InterPro" id="IPR001387">
    <property type="entry name" value="Cro/C1-type_HTH"/>
</dbReference>
<evidence type="ECO:0000313" key="2">
    <source>
        <dbReference type="EMBL" id="GAA6410634.1"/>
    </source>
</evidence>
<name>A0ABQ0BGS6_9FIRM</name>
<dbReference type="Gene3D" id="1.10.260.40">
    <property type="entry name" value="lambda repressor-like DNA-binding domains"/>
    <property type="match status" value="1"/>
</dbReference>